<dbReference type="Proteomes" id="UP000574390">
    <property type="component" value="Unassembled WGS sequence"/>
</dbReference>
<gene>
    <name evidence="2" type="ORF">FOZ62_002191</name>
    <name evidence="3" type="ORF">FOZ63_029337</name>
</gene>
<comment type="caution">
    <text evidence="2">The sequence shown here is derived from an EMBL/GenBank/DDBJ whole genome shotgun (WGS) entry which is preliminary data.</text>
</comment>
<reference evidence="4 5" key="1">
    <citation type="submission" date="2020-04" db="EMBL/GenBank/DDBJ databases">
        <title>Perkinsus olseni comparative genomics.</title>
        <authorList>
            <person name="Bogema D.R."/>
        </authorList>
    </citation>
    <scope>NUCLEOTIDE SEQUENCE [LARGE SCALE GENOMIC DNA]</scope>
    <source>
        <strain evidence="2">ATCC PRA-205</strain>
        <strain evidence="3 4">ATCC PRA-207</strain>
    </source>
</reference>
<sequence>MTYPPTALLHSRSLEVWQSAEDDYDSALEVVGKRRKAWPLLRDLERIRKEVLMQLFGNGICGRLLLSRMIVFRYDISTYEAVFVRLTNAAKELQALEGGDGWSPERVQRCLWAINNKPKDSGGKSDPGKRKRES</sequence>
<dbReference type="Proteomes" id="UP000553632">
    <property type="component" value="Unassembled WGS sequence"/>
</dbReference>
<protein>
    <submittedName>
        <fullName evidence="2">Uncharacterized protein</fullName>
    </submittedName>
</protein>
<evidence type="ECO:0000313" key="5">
    <source>
        <dbReference type="Proteomes" id="UP000574390"/>
    </source>
</evidence>
<evidence type="ECO:0000313" key="3">
    <source>
        <dbReference type="EMBL" id="KAF4746425.1"/>
    </source>
</evidence>
<evidence type="ECO:0000256" key="1">
    <source>
        <dbReference type="SAM" id="MobiDB-lite"/>
    </source>
</evidence>
<evidence type="ECO:0000313" key="2">
    <source>
        <dbReference type="EMBL" id="KAF4709343.1"/>
    </source>
</evidence>
<proteinExistence type="predicted"/>
<feature type="region of interest" description="Disordered" evidence="1">
    <location>
        <begin position="115"/>
        <end position="134"/>
    </location>
</feature>
<evidence type="ECO:0000313" key="4">
    <source>
        <dbReference type="Proteomes" id="UP000553632"/>
    </source>
</evidence>
<keyword evidence="4" id="KW-1185">Reference proteome</keyword>
<dbReference type="EMBL" id="JABANO010009675">
    <property type="protein sequence ID" value="KAF4746425.1"/>
    <property type="molecule type" value="Genomic_DNA"/>
</dbReference>
<dbReference type="AlphaFoldDB" id="A0A7J6QM40"/>
<organism evidence="2 5">
    <name type="scientific">Perkinsus olseni</name>
    <name type="common">Perkinsus atlanticus</name>
    <dbReference type="NCBI Taxonomy" id="32597"/>
    <lineage>
        <taxon>Eukaryota</taxon>
        <taxon>Sar</taxon>
        <taxon>Alveolata</taxon>
        <taxon>Perkinsozoa</taxon>
        <taxon>Perkinsea</taxon>
        <taxon>Perkinsida</taxon>
        <taxon>Perkinsidae</taxon>
        <taxon>Perkinsus</taxon>
    </lineage>
</organism>
<dbReference type="EMBL" id="JABANM010028664">
    <property type="protein sequence ID" value="KAF4709343.1"/>
    <property type="molecule type" value="Genomic_DNA"/>
</dbReference>
<feature type="compositionally biased region" description="Basic and acidic residues" evidence="1">
    <location>
        <begin position="117"/>
        <end position="134"/>
    </location>
</feature>
<name>A0A7J6QM40_PEROL</name>
<accession>A0A7J6QM40</accession>